<comment type="domain">
    <text evidence="8">The N-terminal domain determines nucleotide recognition and specific binding, while the C-terminal domain determines the specific binding to the target protein.</text>
</comment>
<dbReference type="EC" id="2.7.7.77" evidence="8"/>
<comment type="function">
    <text evidence="8">Transfers a GMP moiety from GTP to Mo-molybdopterin (Mo-MPT) cofactor (Moco or molybdenum cofactor) to form Mo-molybdopterin guanine dinucleotide (Mo-MGD) cofactor.</text>
</comment>
<dbReference type="Gene3D" id="3.90.550.10">
    <property type="entry name" value="Spore Coat Polysaccharide Biosynthesis Protein SpsA, Chain A"/>
    <property type="match status" value="1"/>
</dbReference>
<dbReference type="Pfam" id="PF12804">
    <property type="entry name" value="NTP_transf_3"/>
    <property type="match status" value="1"/>
</dbReference>
<evidence type="ECO:0000256" key="8">
    <source>
        <dbReference type="HAMAP-Rule" id="MF_00316"/>
    </source>
</evidence>
<evidence type="ECO:0000256" key="4">
    <source>
        <dbReference type="ARBA" id="ARBA00022741"/>
    </source>
</evidence>
<dbReference type="InterPro" id="IPR013482">
    <property type="entry name" value="Molybde_CF_guanTrfase"/>
</dbReference>
<evidence type="ECO:0000256" key="5">
    <source>
        <dbReference type="ARBA" id="ARBA00022842"/>
    </source>
</evidence>
<dbReference type="PANTHER" id="PTHR19136:SF81">
    <property type="entry name" value="MOLYBDENUM COFACTOR GUANYLYLTRANSFERASE"/>
    <property type="match status" value="1"/>
</dbReference>
<evidence type="ECO:0000256" key="6">
    <source>
        <dbReference type="ARBA" id="ARBA00023134"/>
    </source>
</evidence>
<name>A0A4R3YLA8_9GAMM</name>
<accession>A0A4R3YLA8</accession>
<dbReference type="GO" id="GO:0005737">
    <property type="term" value="C:cytoplasm"/>
    <property type="evidence" value="ECO:0007669"/>
    <property type="project" value="UniProtKB-SubCell"/>
</dbReference>
<sequence length="201" mass="22280">MCVYRELAPSFPSPPDITGVILAGGRSTRMGGEDKGLKILHRQPLFSHVLAHLAPQVQGIMINANRNMERYQQGGFQVFQDTLPGFPGPLAGMLAGLMAAPNEWSVFVPCDVPVFPQDLVQRLWHGRGDSLASFVGNGGRDHPTFALLHRALVPELENYLGRGERKVMLFLNLIHARRVVFDDPYPAFANLNTPKDLQNWA</sequence>
<gene>
    <name evidence="8" type="primary">mobA</name>
    <name evidence="10" type="ORF">EDC52_109122</name>
</gene>
<dbReference type="InterPro" id="IPR025877">
    <property type="entry name" value="MobA-like_NTP_Trfase"/>
</dbReference>
<comment type="subcellular location">
    <subcellularLocation>
        <location evidence="8">Cytoplasm</location>
    </subcellularLocation>
</comment>
<feature type="binding site" evidence="8">
    <location>
        <position position="63"/>
    </location>
    <ligand>
        <name>GTP</name>
        <dbReference type="ChEBI" id="CHEBI:37565"/>
    </ligand>
</feature>
<dbReference type="AlphaFoldDB" id="A0A4R3YLA8"/>
<proteinExistence type="inferred from homology"/>
<reference evidence="10 11" key="1">
    <citation type="submission" date="2019-03" db="EMBL/GenBank/DDBJ databases">
        <title>Genomic Encyclopedia of Type Strains, Phase IV (KMG-IV): sequencing the most valuable type-strain genomes for metagenomic binning, comparative biology and taxonomic classification.</title>
        <authorList>
            <person name="Goeker M."/>
        </authorList>
    </citation>
    <scope>NUCLEOTIDE SEQUENCE [LARGE SCALE GENOMIC DNA]</scope>
    <source>
        <strain evidence="10 11">DSM 19580</strain>
    </source>
</reference>
<evidence type="ECO:0000256" key="3">
    <source>
        <dbReference type="ARBA" id="ARBA00022723"/>
    </source>
</evidence>
<dbReference type="PANTHER" id="PTHR19136">
    <property type="entry name" value="MOLYBDENUM COFACTOR GUANYLYLTRANSFERASE"/>
    <property type="match status" value="1"/>
</dbReference>
<keyword evidence="10" id="KW-0548">Nucleotidyltransferase</keyword>
<evidence type="ECO:0000259" key="9">
    <source>
        <dbReference type="Pfam" id="PF12804"/>
    </source>
</evidence>
<keyword evidence="6 8" id="KW-0342">GTP-binding</keyword>
<evidence type="ECO:0000256" key="2">
    <source>
        <dbReference type="ARBA" id="ARBA00022679"/>
    </source>
</evidence>
<comment type="caution">
    <text evidence="10">The sequence shown here is derived from an EMBL/GenBank/DDBJ whole genome shotgun (WGS) entry which is preliminary data.</text>
</comment>
<dbReference type="RefSeq" id="WP_131866793.1">
    <property type="nucleotide sequence ID" value="NZ_SMCR01000009.1"/>
</dbReference>
<keyword evidence="11" id="KW-1185">Reference proteome</keyword>
<dbReference type="HAMAP" id="MF_00316">
    <property type="entry name" value="MobA"/>
    <property type="match status" value="1"/>
</dbReference>
<dbReference type="GO" id="GO:0005525">
    <property type="term" value="F:GTP binding"/>
    <property type="evidence" value="ECO:0007669"/>
    <property type="project" value="UniProtKB-UniRule"/>
</dbReference>
<feature type="binding site" evidence="8">
    <location>
        <position position="81"/>
    </location>
    <ligand>
        <name>GTP</name>
        <dbReference type="ChEBI" id="CHEBI:37565"/>
    </ligand>
</feature>
<dbReference type="Proteomes" id="UP000295719">
    <property type="component" value="Unassembled WGS sequence"/>
</dbReference>
<dbReference type="SUPFAM" id="SSF53448">
    <property type="entry name" value="Nucleotide-diphospho-sugar transferases"/>
    <property type="match status" value="1"/>
</dbReference>
<keyword evidence="1 8" id="KW-0963">Cytoplasm</keyword>
<dbReference type="NCBIfam" id="TIGR02665">
    <property type="entry name" value="molyb_mobA"/>
    <property type="match status" value="1"/>
</dbReference>
<keyword evidence="3 8" id="KW-0479">Metal-binding</keyword>
<feature type="binding site" evidence="8">
    <location>
        <position position="35"/>
    </location>
    <ligand>
        <name>GTP</name>
        <dbReference type="ChEBI" id="CHEBI:37565"/>
    </ligand>
</feature>
<organism evidence="10 11">
    <name type="scientific">Biostraticola tofi</name>
    <dbReference type="NCBI Taxonomy" id="466109"/>
    <lineage>
        <taxon>Bacteria</taxon>
        <taxon>Pseudomonadati</taxon>
        <taxon>Pseudomonadota</taxon>
        <taxon>Gammaproteobacteria</taxon>
        <taxon>Enterobacterales</taxon>
        <taxon>Bruguierivoracaceae</taxon>
        <taxon>Biostraticola</taxon>
    </lineage>
</organism>
<evidence type="ECO:0000256" key="1">
    <source>
        <dbReference type="ARBA" id="ARBA00022490"/>
    </source>
</evidence>
<feature type="domain" description="MobA-like NTP transferase" evidence="9">
    <location>
        <begin position="19"/>
        <end position="168"/>
    </location>
</feature>
<keyword evidence="2 8" id="KW-0808">Transferase</keyword>
<feature type="binding site" evidence="8">
    <location>
        <position position="111"/>
    </location>
    <ligand>
        <name>GTP</name>
        <dbReference type="ChEBI" id="CHEBI:37565"/>
    </ligand>
</feature>
<dbReference type="InterPro" id="IPR029044">
    <property type="entry name" value="Nucleotide-diphossugar_trans"/>
</dbReference>
<protein>
    <recommendedName>
        <fullName evidence="8">Molybdenum cofactor guanylyltransferase</fullName>
        <shortName evidence="8">MoCo guanylyltransferase</shortName>
        <ecNumber evidence="8">2.7.7.77</ecNumber>
    </recommendedName>
    <alternativeName>
        <fullName evidence="8">GTP:molybdopterin guanylyltransferase</fullName>
    </alternativeName>
    <alternativeName>
        <fullName evidence="8">Mo-MPT guanylyltransferase</fullName>
    </alternativeName>
    <alternativeName>
        <fullName evidence="8">Molybdopterin guanylyltransferase</fullName>
    </alternativeName>
    <alternativeName>
        <fullName evidence="8">Molybdopterin-guanine dinucleotide synthase</fullName>
        <shortName evidence="8">MGD synthase</shortName>
    </alternativeName>
</protein>
<feature type="binding site" evidence="8">
    <location>
        <position position="111"/>
    </location>
    <ligand>
        <name>Mg(2+)</name>
        <dbReference type="ChEBI" id="CHEBI:18420"/>
    </ligand>
</feature>
<comment type="similarity">
    <text evidence="8">Belongs to the MobA family.</text>
</comment>
<keyword evidence="5 8" id="KW-0460">Magnesium</keyword>
<comment type="subunit">
    <text evidence="8">Monomer.</text>
</comment>
<evidence type="ECO:0000313" key="10">
    <source>
        <dbReference type="EMBL" id="TCV93565.1"/>
    </source>
</evidence>
<dbReference type="OrthoDB" id="9788394at2"/>
<comment type="cofactor">
    <cofactor evidence="8">
        <name>Mg(2+)</name>
        <dbReference type="ChEBI" id="CHEBI:18420"/>
    </cofactor>
</comment>
<dbReference type="GO" id="GO:0061603">
    <property type="term" value="F:molybdenum cofactor guanylyltransferase activity"/>
    <property type="evidence" value="ECO:0007669"/>
    <property type="project" value="UniProtKB-EC"/>
</dbReference>
<keyword evidence="4 8" id="KW-0547">Nucleotide-binding</keyword>
<dbReference type="CDD" id="cd02503">
    <property type="entry name" value="MobA"/>
    <property type="match status" value="1"/>
</dbReference>
<evidence type="ECO:0000256" key="7">
    <source>
        <dbReference type="ARBA" id="ARBA00023150"/>
    </source>
</evidence>
<evidence type="ECO:0000313" key="11">
    <source>
        <dbReference type="Proteomes" id="UP000295719"/>
    </source>
</evidence>
<dbReference type="GO" id="GO:1902758">
    <property type="term" value="P:bis(molybdopterin guanine dinucleotide)molybdenum biosynthetic process"/>
    <property type="evidence" value="ECO:0007669"/>
    <property type="project" value="TreeGrafter"/>
</dbReference>
<dbReference type="GO" id="GO:0046872">
    <property type="term" value="F:metal ion binding"/>
    <property type="evidence" value="ECO:0007669"/>
    <property type="project" value="UniProtKB-KW"/>
</dbReference>
<keyword evidence="7 8" id="KW-0501">Molybdenum cofactor biosynthesis</keyword>
<comment type="catalytic activity">
    <reaction evidence="8">
        <text>Mo-molybdopterin + GTP + H(+) = Mo-molybdopterin guanine dinucleotide + diphosphate</text>
        <dbReference type="Rhea" id="RHEA:34243"/>
        <dbReference type="ChEBI" id="CHEBI:15378"/>
        <dbReference type="ChEBI" id="CHEBI:33019"/>
        <dbReference type="ChEBI" id="CHEBI:37565"/>
        <dbReference type="ChEBI" id="CHEBI:71302"/>
        <dbReference type="ChEBI" id="CHEBI:71310"/>
        <dbReference type="EC" id="2.7.7.77"/>
    </reaction>
</comment>
<dbReference type="EMBL" id="SMCR01000009">
    <property type="protein sequence ID" value="TCV93565.1"/>
    <property type="molecule type" value="Genomic_DNA"/>
</dbReference>
<feature type="binding site" evidence="8">
    <location>
        <begin position="22"/>
        <end position="24"/>
    </location>
    <ligand>
        <name>GTP</name>
        <dbReference type="ChEBI" id="CHEBI:37565"/>
    </ligand>
</feature>